<proteinExistence type="predicted"/>
<evidence type="ECO:0000313" key="3">
    <source>
        <dbReference type="EMBL" id="KFD73159.1"/>
    </source>
</evidence>
<name>A0A085MAN9_9BILA</name>
<feature type="region of interest" description="Disordered" evidence="1">
    <location>
        <begin position="114"/>
        <end position="156"/>
    </location>
</feature>
<evidence type="ECO:0000256" key="1">
    <source>
        <dbReference type="SAM" id="MobiDB-lite"/>
    </source>
</evidence>
<evidence type="ECO:0000313" key="2">
    <source>
        <dbReference type="EMBL" id="KFD54285.1"/>
    </source>
</evidence>
<dbReference type="AlphaFoldDB" id="A0A085MAN9"/>
<feature type="compositionally biased region" description="Polar residues" evidence="1">
    <location>
        <begin position="115"/>
        <end position="126"/>
    </location>
</feature>
<sequence>MSMPGMYSVEILTERDTLYRYIQRRVRRNPSLFSMNSPVCAPTASEEERRLQNELCITFCLHMFVDMLRDCDVDICLQRYEDAQQQQRSNSSSLQTGTAPATNALMAEAARIVSESRNQMGNNSARSGRVKRRREGPHDDRLSKIRKQKSVAPVNGTSVIDVAERCPKTLANSECQSNEGTKVEDQNSKTDRQHGLNNCSNAGSQDTVRRRIRSPHTPDEPPPPPSDDDSERECVKSETAQQSLGSTDMSIETKPEDIENCGNELLQWMPARNHQNAHFPYSSSSKGRRPNGAHARQGPFINSSSTMHKQQQVVYTEQRFQTMVSNGVGMAAPNVTHPWYNTATTSFPYLYMCPHQQDAYYMSSYSMPIYQYQYTTSHGVNGNQPTPINYPVSAPSVLNMHTVPLPTPMAAPAYAAQPMPPTGGNVGQAYMNLSQYASVHNVSEGSNWCQYYSQVCGQIYTTYSTAWQ</sequence>
<feature type="region of interest" description="Disordered" evidence="1">
    <location>
        <begin position="173"/>
        <end position="254"/>
    </location>
</feature>
<dbReference type="Proteomes" id="UP000030764">
    <property type="component" value="Unassembled WGS sequence"/>
</dbReference>
<gene>
    <name evidence="2" type="ORF">M513_04827</name>
    <name evidence="3" type="ORF">M514_04827</name>
</gene>
<dbReference type="Proteomes" id="UP000030758">
    <property type="component" value="Unassembled WGS sequence"/>
</dbReference>
<accession>A0A085MAN9</accession>
<feature type="region of interest" description="Disordered" evidence="1">
    <location>
        <begin position="276"/>
        <end position="306"/>
    </location>
</feature>
<reference evidence="2 4" key="1">
    <citation type="journal article" date="2014" name="Nat. Genet.">
        <title>Genome and transcriptome of the porcine whipworm Trichuris suis.</title>
        <authorList>
            <person name="Jex A.R."/>
            <person name="Nejsum P."/>
            <person name="Schwarz E.M."/>
            <person name="Hu L."/>
            <person name="Young N.D."/>
            <person name="Hall R.S."/>
            <person name="Korhonen P.K."/>
            <person name="Liao S."/>
            <person name="Thamsborg S."/>
            <person name="Xia J."/>
            <person name="Xu P."/>
            <person name="Wang S."/>
            <person name="Scheerlinck J.P."/>
            <person name="Hofmann A."/>
            <person name="Sternberg P.W."/>
            <person name="Wang J."/>
            <person name="Gasser R.B."/>
        </authorList>
    </citation>
    <scope>NUCLEOTIDE SEQUENCE [LARGE SCALE GENOMIC DNA]</scope>
    <source>
        <strain evidence="3">DCEP-RM93F</strain>
        <strain evidence="2">DCEP-RM93M</strain>
    </source>
</reference>
<evidence type="ECO:0000313" key="4">
    <source>
        <dbReference type="Proteomes" id="UP000030764"/>
    </source>
</evidence>
<feature type="compositionally biased region" description="Polar residues" evidence="1">
    <location>
        <begin position="238"/>
        <end position="250"/>
    </location>
</feature>
<organism evidence="2 4">
    <name type="scientific">Trichuris suis</name>
    <name type="common">pig whipworm</name>
    <dbReference type="NCBI Taxonomy" id="68888"/>
    <lineage>
        <taxon>Eukaryota</taxon>
        <taxon>Metazoa</taxon>
        <taxon>Ecdysozoa</taxon>
        <taxon>Nematoda</taxon>
        <taxon>Enoplea</taxon>
        <taxon>Dorylaimia</taxon>
        <taxon>Trichinellida</taxon>
        <taxon>Trichuridae</taxon>
        <taxon>Trichuris</taxon>
    </lineage>
</organism>
<dbReference type="EMBL" id="KL367474">
    <property type="protein sequence ID" value="KFD73159.1"/>
    <property type="molecule type" value="Genomic_DNA"/>
</dbReference>
<feature type="compositionally biased region" description="Polar residues" evidence="1">
    <location>
        <begin position="276"/>
        <end position="285"/>
    </location>
</feature>
<dbReference type="EMBL" id="KL363209">
    <property type="protein sequence ID" value="KFD54285.1"/>
    <property type="molecule type" value="Genomic_DNA"/>
</dbReference>
<feature type="compositionally biased region" description="Basic and acidic residues" evidence="1">
    <location>
        <begin position="181"/>
        <end position="194"/>
    </location>
</feature>
<protein>
    <submittedName>
        <fullName evidence="2">Uncharacterized protein</fullName>
    </submittedName>
</protein>
<keyword evidence="4" id="KW-1185">Reference proteome</keyword>
<feature type="compositionally biased region" description="Polar residues" evidence="1">
    <location>
        <begin position="195"/>
        <end position="206"/>
    </location>
</feature>